<dbReference type="AlphaFoldDB" id="A0A4Z2FHX5"/>
<organism evidence="2 3">
    <name type="scientific">Liparis tanakae</name>
    <name type="common">Tanaka's snailfish</name>
    <dbReference type="NCBI Taxonomy" id="230148"/>
    <lineage>
        <taxon>Eukaryota</taxon>
        <taxon>Metazoa</taxon>
        <taxon>Chordata</taxon>
        <taxon>Craniata</taxon>
        <taxon>Vertebrata</taxon>
        <taxon>Euteleostomi</taxon>
        <taxon>Actinopterygii</taxon>
        <taxon>Neopterygii</taxon>
        <taxon>Teleostei</taxon>
        <taxon>Neoteleostei</taxon>
        <taxon>Acanthomorphata</taxon>
        <taxon>Eupercaria</taxon>
        <taxon>Perciformes</taxon>
        <taxon>Cottioidei</taxon>
        <taxon>Cottales</taxon>
        <taxon>Liparidae</taxon>
        <taxon>Liparis</taxon>
    </lineage>
</organism>
<dbReference type="EMBL" id="SRLO01001236">
    <property type="protein sequence ID" value="TNN39902.1"/>
    <property type="molecule type" value="Genomic_DNA"/>
</dbReference>
<name>A0A4Z2FHX5_9TELE</name>
<evidence type="ECO:0000313" key="3">
    <source>
        <dbReference type="Proteomes" id="UP000314294"/>
    </source>
</evidence>
<feature type="region of interest" description="Disordered" evidence="1">
    <location>
        <begin position="34"/>
        <end position="73"/>
    </location>
</feature>
<reference evidence="2 3" key="1">
    <citation type="submission" date="2019-03" db="EMBL/GenBank/DDBJ databases">
        <title>First draft genome of Liparis tanakae, snailfish: a comprehensive survey of snailfish specific genes.</title>
        <authorList>
            <person name="Kim W."/>
            <person name="Song I."/>
            <person name="Jeong J.-H."/>
            <person name="Kim D."/>
            <person name="Kim S."/>
            <person name="Ryu S."/>
            <person name="Song J.Y."/>
            <person name="Lee S.K."/>
        </authorList>
    </citation>
    <scope>NUCLEOTIDE SEQUENCE [LARGE SCALE GENOMIC DNA]</scope>
    <source>
        <tissue evidence="2">Muscle</tissue>
    </source>
</reference>
<gene>
    <name evidence="2" type="ORF">EYF80_049928</name>
</gene>
<proteinExistence type="predicted"/>
<dbReference type="Proteomes" id="UP000314294">
    <property type="component" value="Unassembled WGS sequence"/>
</dbReference>
<evidence type="ECO:0000256" key="1">
    <source>
        <dbReference type="SAM" id="MobiDB-lite"/>
    </source>
</evidence>
<protein>
    <submittedName>
        <fullName evidence="2">Uncharacterized protein</fullName>
    </submittedName>
</protein>
<accession>A0A4Z2FHX5</accession>
<sequence length="101" mass="11688">MPVFYHFMLLVKNCYLVKTQLALDTNSDLQIQRAHRSLGYPRKTPSQVSSQPWDHREQRKGAADPKNHRGNVMYAPDTDIPHLACHSKHPALLMLLMQIIR</sequence>
<feature type="compositionally biased region" description="Basic and acidic residues" evidence="1">
    <location>
        <begin position="53"/>
        <end position="67"/>
    </location>
</feature>
<comment type="caution">
    <text evidence="2">The sequence shown here is derived from an EMBL/GenBank/DDBJ whole genome shotgun (WGS) entry which is preliminary data.</text>
</comment>
<keyword evidence="3" id="KW-1185">Reference proteome</keyword>
<evidence type="ECO:0000313" key="2">
    <source>
        <dbReference type="EMBL" id="TNN39902.1"/>
    </source>
</evidence>